<feature type="region of interest" description="Disordered" evidence="5">
    <location>
        <begin position="86"/>
        <end position="126"/>
    </location>
</feature>
<organism evidence="8 9">
    <name type="scientific">Nothophoma quercina</name>
    <dbReference type="NCBI Taxonomy" id="749835"/>
    <lineage>
        <taxon>Eukaryota</taxon>
        <taxon>Fungi</taxon>
        <taxon>Dikarya</taxon>
        <taxon>Ascomycota</taxon>
        <taxon>Pezizomycotina</taxon>
        <taxon>Dothideomycetes</taxon>
        <taxon>Pleosporomycetidae</taxon>
        <taxon>Pleosporales</taxon>
        <taxon>Pleosporineae</taxon>
        <taxon>Didymellaceae</taxon>
        <taxon>Nothophoma</taxon>
    </lineage>
</organism>
<feature type="region of interest" description="Disordered" evidence="5">
    <location>
        <begin position="1004"/>
        <end position="1087"/>
    </location>
</feature>
<name>A0ABR3RN88_9PLEO</name>
<evidence type="ECO:0000256" key="1">
    <source>
        <dbReference type="ARBA" id="ARBA00008056"/>
    </source>
</evidence>
<dbReference type="Pfam" id="PF03171">
    <property type="entry name" value="2OG-FeII_Oxy"/>
    <property type="match status" value="1"/>
</dbReference>
<feature type="compositionally biased region" description="Basic and acidic residues" evidence="5">
    <location>
        <begin position="9"/>
        <end position="19"/>
    </location>
</feature>
<dbReference type="EMBL" id="JAKIXB020000008">
    <property type="protein sequence ID" value="KAL1605905.1"/>
    <property type="molecule type" value="Genomic_DNA"/>
</dbReference>
<evidence type="ECO:0000259" key="7">
    <source>
        <dbReference type="Pfam" id="PF14226"/>
    </source>
</evidence>
<feature type="region of interest" description="Disordered" evidence="5">
    <location>
        <begin position="296"/>
        <end position="334"/>
    </location>
</feature>
<evidence type="ECO:0000313" key="8">
    <source>
        <dbReference type="EMBL" id="KAL1605905.1"/>
    </source>
</evidence>
<dbReference type="Proteomes" id="UP001521222">
    <property type="component" value="Unassembled WGS sequence"/>
</dbReference>
<feature type="region of interest" description="Disordered" evidence="5">
    <location>
        <begin position="422"/>
        <end position="448"/>
    </location>
</feature>
<feature type="region of interest" description="Disordered" evidence="5">
    <location>
        <begin position="677"/>
        <end position="698"/>
    </location>
</feature>
<evidence type="ECO:0000256" key="3">
    <source>
        <dbReference type="ARBA" id="ARBA00023002"/>
    </source>
</evidence>
<dbReference type="PRINTS" id="PR00682">
    <property type="entry name" value="IPNSYNTHASE"/>
</dbReference>
<evidence type="ECO:0000259" key="6">
    <source>
        <dbReference type="Pfam" id="PF03171"/>
    </source>
</evidence>
<reference evidence="8 9" key="1">
    <citation type="submission" date="2024-02" db="EMBL/GenBank/DDBJ databases">
        <title>De novo assembly and annotation of 12 fungi associated with fruit tree decline syndrome in Ontario, Canada.</title>
        <authorList>
            <person name="Sulman M."/>
            <person name="Ellouze W."/>
            <person name="Ilyukhin E."/>
        </authorList>
    </citation>
    <scope>NUCLEOTIDE SEQUENCE [LARGE SCALE GENOMIC DNA]</scope>
    <source>
        <strain evidence="8 9">M97-236</strain>
    </source>
</reference>
<feature type="compositionally biased region" description="Basic and acidic residues" evidence="5">
    <location>
        <begin position="1045"/>
        <end position="1059"/>
    </location>
</feature>
<keyword evidence="2" id="KW-0479">Metal-binding</keyword>
<feature type="region of interest" description="Disordered" evidence="5">
    <location>
        <begin position="869"/>
        <end position="907"/>
    </location>
</feature>
<gene>
    <name evidence="8" type="ORF">SLS59_003026</name>
</gene>
<evidence type="ECO:0000256" key="4">
    <source>
        <dbReference type="ARBA" id="ARBA00023004"/>
    </source>
</evidence>
<dbReference type="Pfam" id="PF14226">
    <property type="entry name" value="DIOX_N"/>
    <property type="match status" value="1"/>
</dbReference>
<feature type="compositionally biased region" description="Low complexity" evidence="5">
    <location>
        <begin position="883"/>
        <end position="901"/>
    </location>
</feature>
<proteinExistence type="inferred from homology"/>
<dbReference type="InterPro" id="IPR027443">
    <property type="entry name" value="IPNS-like_sf"/>
</dbReference>
<keyword evidence="4" id="KW-0408">Iron</keyword>
<comment type="caution">
    <text evidence="8">The sequence shown here is derived from an EMBL/GenBank/DDBJ whole genome shotgun (WGS) entry which is preliminary data.</text>
</comment>
<evidence type="ECO:0000256" key="2">
    <source>
        <dbReference type="ARBA" id="ARBA00022723"/>
    </source>
</evidence>
<feature type="domain" description="Isopenicillin N synthase-like Fe(2+) 2OG dioxygenase" evidence="6">
    <location>
        <begin position="1287"/>
        <end position="1342"/>
    </location>
</feature>
<dbReference type="InterPro" id="IPR026992">
    <property type="entry name" value="DIOX_N"/>
</dbReference>
<feature type="region of interest" description="Disordered" evidence="5">
    <location>
        <begin position="1"/>
        <end position="35"/>
    </location>
</feature>
<dbReference type="Gene3D" id="2.60.120.330">
    <property type="entry name" value="B-lactam Antibiotic, Isopenicillin N Synthase, Chain"/>
    <property type="match status" value="1"/>
</dbReference>
<feature type="compositionally biased region" description="Low complexity" evidence="5">
    <location>
        <begin position="1007"/>
        <end position="1020"/>
    </location>
</feature>
<evidence type="ECO:0000313" key="9">
    <source>
        <dbReference type="Proteomes" id="UP001521222"/>
    </source>
</evidence>
<sequence length="1360" mass="150799">MLNVSSEIMKQHSVHDASHERRRKARSIRSTTVTAGQREHPYKGLFGASEDMLRGKGLTDWEWVYKTFPKWMLQEMDSQEVTNQNNIAKKGGQGQRYGDRSQADVQRDKQPSAERRPTFAQPEIRTTHYERDEFGIVSPSDLRRPKEALHVKVTSKGPEKVVPESRETSSVSGHVVVEPHMQKEDPATAGSTPSPIKVENSTMTAKEASDRESSFIDAFFAADEPKVYDRDLGNSKSWRQTALQRRGASNVVARPTARSFPIAKPEPPATREAIMIPASQALVDNYPYPRPSPAVASTLVEKSPQSSRKEVGWSVPESAETNKDASSSNPDPITVRSTFEKLEKLPKDDIDFLTAEEIRAAMGTKKNNNKSSEEQKLQRQKLETDYATAKPEALDETVEAHVINNYYVRRVQQEFERERIASEAPEVEAAQNVETSKSGPQHAPEPVQLESSIDRMRRWIEEGSASLTKHFWQDPIEAGAPTEADMQFAKQMAGLGKGRRLREHVSDDLEDDLPMCKPLLERLKNDENRVEHAVYLLKSPRKPVHGTEITTNIRTIRERRLRNTYERTERQFGAACQTLRDLDPELVQKATNAFKRRLGIASRVLHKNHTLTRMLTWSAQARLDEPELERSKAELYSEILTRLATLRDTQLALARLMDHAVQTYGVSYKQADEALSRSAPASEFEPTDAAQSEEALARSKADAAATASLASEVASQKTAMQGLSDDGYARAPKQMPRRSFEEKRNPLAHSLFRPFNPLFESLGKKTEGEEAEEKLKEAFKQKVGDRKLVQEVRSAYEDTYGPITVEHRQVPQTKETISTVASDAKAFEMLEEDSVSQATTAVPVETAPAEPTAVEVANGEAHAIPETAIASSPVEPESPEPPTTATVTAEAATTTSQSAPSINFDATSTPITRSTAADEASTVNFPTHYTILVHDPQTDSLSITTSTSGPPRDTSPALPIHQALSTLKAPAKFIPYISSGLEVVTAKRHMLVLRDALDSTSSTRGFETISTQSSSETTAEPFTSKVNPIDGTTRLSPTGYSGVEQSREQLEKDFEERRQAAAATEAARSKLKSKHHTSDDMPRKKKGGVGGVVKTAIWASAPTGDEIPLICLADIDGHPEGRRAIAANVRKAAENTGFFYVYDHGISEGLIDEALLHTKAFFEQSPKKKNDLGRELVGAGVGYRGPSETQINRTETRDNKETFGIQYDTRYDPESNTLVDVETSKNHDIIWQHTRHLPGFRETAISFWQARLVLARKLVRIFALALDLSEDYFDAITTHPGSDALYIHYPPSPRPSASDQDIDVGIGSHTDIQLFTLLWQDFSGGLQVLSNTDEWLDARPIQVAKTAVCVGFEAKREGLA</sequence>
<evidence type="ECO:0000256" key="5">
    <source>
        <dbReference type="SAM" id="MobiDB-lite"/>
    </source>
</evidence>
<dbReference type="InterPro" id="IPR044861">
    <property type="entry name" value="IPNS-like_FE2OG_OXY"/>
</dbReference>
<keyword evidence="3" id="KW-0560">Oxidoreductase</keyword>
<dbReference type="SUPFAM" id="SSF51197">
    <property type="entry name" value="Clavaminate synthase-like"/>
    <property type="match status" value="1"/>
</dbReference>
<dbReference type="PANTHER" id="PTHR10209">
    <property type="entry name" value="OXIDOREDUCTASE, 2OG-FE II OXYGENASE FAMILY PROTEIN"/>
    <property type="match status" value="1"/>
</dbReference>
<protein>
    <submittedName>
        <fullName evidence="8">Uncharacterized protein</fullName>
    </submittedName>
</protein>
<dbReference type="PANTHER" id="PTHR10209:SF881">
    <property type="entry name" value="FI07970P-RELATED"/>
    <property type="match status" value="1"/>
</dbReference>
<feature type="compositionally biased region" description="Basic and acidic residues" evidence="5">
    <location>
        <begin position="97"/>
        <end position="117"/>
    </location>
</feature>
<accession>A0ABR3RN88</accession>
<feature type="compositionally biased region" description="Polar residues" evidence="5">
    <location>
        <begin position="324"/>
        <end position="334"/>
    </location>
</feature>
<feature type="domain" description="Non-haem dioxygenase N-terminal" evidence="7">
    <location>
        <begin position="1107"/>
        <end position="1213"/>
    </location>
</feature>
<comment type="similarity">
    <text evidence="1">Belongs to the iron/ascorbate-dependent oxidoreductase family.</text>
</comment>
<feature type="region of interest" description="Disordered" evidence="5">
    <location>
        <begin position="713"/>
        <end position="746"/>
    </location>
</feature>
<keyword evidence="9" id="KW-1185">Reference proteome</keyword>